<sequence length="174" mass="16526">MLFPTVSLSAAIFAGLTVAQFNGLPTCAQGCASQFFSGGSYAGCGTDPKCICANEDFIGNVACCLVGACSEADQQSALTFAQQICSANGVDVPDQVSCSTASGASATATGTPSGSSSSGSATATATGDSASATGDSASATSSGTTAAAAWAPRQTAALGLELLGGLAAAGLALL</sequence>
<keyword evidence="13" id="KW-0325">Glycoprotein</keyword>
<evidence type="ECO:0000256" key="10">
    <source>
        <dbReference type="ARBA" id="ARBA00023004"/>
    </source>
</evidence>
<dbReference type="InterPro" id="IPR051735">
    <property type="entry name" value="CFEM_domain"/>
</dbReference>
<keyword evidence="11" id="KW-0472">Membrane</keyword>
<accession>A0A0G2IFB4</accession>
<feature type="signal peptide" evidence="17">
    <location>
        <begin position="1"/>
        <end position="19"/>
    </location>
</feature>
<keyword evidence="9 17" id="KW-0732">Signal</keyword>
<dbReference type="Pfam" id="PF05730">
    <property type="entry name" value="CFEM"/>
    <property type="match status" value="1"/>
</dbReference>
<dbReference type="GO" id="GO:0005576">
    <property type="term" value="C:extracellular region"/>
    <property type="evidence" value="ECO:0007669"/>
    <property type="project" value="UniProtKB-SubCell"/>
</dbReference>
<evidence type="ECO:0000256" key="2">
    <source>
        <dbReference type="ARBA" id="ARBA00004613"/>
    </source>
</evidence>
<dbReference type="STRING" id="1214573.A0A0G2IFB4"/>
<dbReference type="SMART" id="SM00747">
    <property type="entry name" value="CFEM"/>
    <property type="match status" value="1"/>
</dbReference>
<dbReference type="PANTHER" id="PTHR37928:SF2">
    <property type="entry name" value="GPI ANCHORED CFEM DOMAIN PROTEIN (AFU_ORTHOLOGUE AFUA_6G10580)"/>
    <property type="match status" value="1"/>
</dbReference>
<evidence type="ECO:0000256" key="11">
    <source>
        <dbReference type="ARBA" id="ARBA00023136"/>
    </source>
</evidence>
<gene>
    <name evidence="19" type="ORF">UCDDA912_g01235</name>
</gene>
<feature type="binding site" description="axial binding residue" evidence="15">
    <location>
        <position position="47"/>
    </location>
    <ligand>
        <name>heme</name>
        <dbReference type="ChEBI" id="CHEBI:30413"/>
    </ligand>
    <ligandPart>
        <name>Fe</name>
        <dbReference type="ChEBI" id="CHEBI:18248"/>
    </ligandPart>
</feature>
<evidence type="ECO:0000313" key="19">
    <source>
        <dbReference type="EMBL" id="KKY38705.1"/>
    </source>
</evidence>
<evidence type="ECO:0000256" key="16">
    <source>
        <dbReference type="SAM" id="MobiDB-lite"/>
    </source>
</evidence>
<dbReference type="AlphaFoldDB" id="A0A0G2IFB4"/>
<dbReference type="PANTHER" id="PTHR37928">
    <property type="entry name" value="CFEM DOMAIN PROTEIN (AFU_ORTHOLOGUE AFUA_6G14090)"/>
    <property type="match status" value="1"/>
</dbReference>
<dbReference type="Proteomes" id="UP000034680">
    <property type="component" value="Unassembled WGS sequence"/>
</dbReference>
<dbReference type="PROSITE" id="PS52012">
    <property type="entry name" value="CFEM"/>
    <property type="match status" value="1"/>
</dbReference>
<keyword evidence="10 15" id="KW-0408">Iron</keyword>
<keyword evidence="7" id="KW-0336">GPI-anchor</keyword>
<comment type="similarity">
    <text evidence="3">Belongs to the RBT5 family.</text>
</comment>
<evidence type="ECO:0000256" key="9">
    <source>
        <dbReference type="ARBA" id="ARBA00022729"/>
    </source>
</evidence>
<feature type="chain" id="PRO_5002545685" evidence="17">
    <location>
        <begin position="20"/>
        <end position="174"/>
    </location>
</feature>
<evidence type="ECO:0000256" key="12">
    <source>
        <dbReference type="ARBA" id="ARBA00023157"/>
    </source>
</evidence>
<proteinExistence type="inferred from homology"/>
<dbReference type="GO" id="GO:0046872">
    <property type="term" value="F:metal ion binding"/>
    <property type="evidence" value="ECO:0007669"/>
    <property type="project" value="UniProtKB-UniRule"/>
</dbReference>
<evidence type="ECO:0000256" key="8">
    <source>
        <dbReference type="ARBA" id="ARBA00022723"/>
    </source>
</evidence>
<keyword evidence="4" id="KW-1003">Cell membrane</keyword>
<evidence type="ECO:0000313" key="20">
    <source>
        <dbReference type="Proteomes" id="UP000034680"/>
    </source>
</evidence>
<evidence type="ECO:0000256" key="7">
    <source>
        <dbReference type="ARBA" id="ARBA00022622"/>
    </source>
</evidence>
<evidence type="ECO:0000256" key="17">
    <source>
        <dbReference type="SAM" id="SignalP"/>
    </source>
</evidence>
<evidence type="ECO:0000259" key="18">
    <source>
        <dbReference type="PROSITE" id="PS52012"/>
    </source>
</evidence>
<evidence type="ECO:0000256" key="4">
    <source>
        <dbReference type="ARBA" id="ARBA00022475"/>
    </source>
</evidence>
<dbReference type="OrthoDB" id="3065412at2759"/>
<keyword evidence="8 15" id="KW-0479">Metal-binding</keyword>
<reference evidence="19 20" key="1">
    <citation type="submission" date="2015-05" db="EMBL/GenBank/DDBJ databases">
        <title>Distinctive expansion of gene families associated with plant cell wall degradation and secondary metabolism in the genomes of grapevine trunk pathogens.</title>
        <authorList>
            <person name="Lawrence D.P."/>
            <person name="Travadon R."/>
            <person name="Rolshausen P.E."/>
            <person name="Baumgartner K."/>
        </authorList>
    </citation>
    <scope>NUCLEOTIDE SEQUENCE [LARGE SCALE GENOMIC DNA]</scope>
    <source>
        <strain evidence="19">DA912</strain>
    </source>
</reference>
<evidence type="ECO:0000256" key="6">
    <source>
        <dbReference type="ARBA" id="ARBA00022617"/>
    </source>
</evidence>
<keyword evidence="12 15" id="KW-1015">Disulfide bond</keyword>
<dbReference type="GO" id="GO:0098552">
    <property type="term" value="C:side of membrane"/>
    <property type="evidence" value="ECO:0007669"/>
    <property type="project" value="UniProtKB-KW"/>
</dbReference>
<protein>
    <submittedName>
        <fullName evidence="19">Putative cfem domain-containing protein</fullName>
    </submittedName>
</protein>
<comment type="subcellular location">
    <subcellularLocation>
        <location evidence="1">Cell membrane</location>
        <topology evidence="1">Lipid-anchor</topology>
        <topology evidence="1">GPI-anchor</topology>
    </subcellularLocation>
    <subcellularLocation>
        <location evidence="2">Secreted</location>
    </subcellularLocation>
</comment>
<dbReference type="InterPro" id="IPR008427">
    <property type="entry name" value="Extracellular_membr_CFEM_dom"/>
</dbReference>
<comment type="caution">
    <text evidence="19">The sequence shown here is derived from an EMBL/GenBank/DDBJ whole genome shotgun (WGS) entry which is preliminary data.</text>
</comment>
<evidence type="ECO:0000256" key="3">
    <source>
        <dbReference type="ARBA" id="ARBA00010031"/>
    </source>
</evidence>
<evidence type="ECO:0000256" key="14">
    <source>
        <dbReference type="ARBA" id="ARBA00023288"/>
    </source>
</evidence>
<name>A0A0G2IFB4_9PEZI</name>
<keyword evidence="20" id="KW-1185">Reference proteome</keyword>
<evidence type="ECO:0000256" key="1">
    <source>
        <dbReference type="ARBA" id="ARBA00004609"/>
    </source>
</evidence>
<feature type="region of interest" description="Disordered" evidence="16">
    <location>
        <begin position="105"/>
        <end position="138"/>
    </location>
</feature>
<feature type="disulfide bond" evidence="15">
    <location>
        <begin position="52"/>
        <end position="85"/>
    </location>
</feature>
<keyword evidence="14" id="KW-0449">Lipoprotein</keyword>
<comment type="caution">
    <text evidence="15">Lacks conserved residue(s) required for the propagation of feature annotation.</text>
</comment>
<organism evidence="19 20">
    <name type="scientific">Diaporthe ampelina</name>
    <dbReference type="NCBI Taxonomy" id="1214573"/>
    <lineage>
        <taxon>Eukaryota</taxon>
        <taxon>Fungi</taxon>
        <taxon>Dikarya</taxon>
        <taxon>Ascomycota</taxon>
        <taxon>Pezizomycotina</taxon>
        <taxon>Sordariomycetes</taxon>
        <taxon>Sordariomycetidae</taxon>
        <taxon>Diaporthales</taxon>
        <taxon>Diaporthaceae</taxon>
        <taxon>Diaporthe</taxon>
    </lineage>
</organism>
<keyword evidence="6 15" id="KW-0349">Heme</keyword>
<reference evidence="19 20" key="2">
    <citation type="submission" date="2015-05" db="EMBL/GenBank/DDBJ databases">
        <authorList>
            <person name="Morales-Cruz A."/>
            <person name="Amrine K.C."/>
            <person name="Cantu D."/>
        </authorList>
    </citation>
    <scope>NUCLEOTIDE SEQUENCE [LARGE SCALE GENOMIC DNA]</scope>
    <source>
        <strain evidence="19">DA912</strain>
    </source>
</reference>
<evidence type="ECO:0000256" key="13">
    <source>
        <dbReference type="ARBA" id="ARBA00023180"/>
    </source>
</evidence>
<evidence type="ECO:0000256" key="15">
    <source>
        <dbReference type="PROSITE-ProRule" id="PRU01356"/>
    </source>
</evidence>
<feature type="domain" description="CFEM" evidence="18">
    <location>
        <begin position="1"/>
        <end position="112"/>
    </location>
</feature>
<keyword evidence="5" id="KW-0964">Secreted</keyword>
<dbReference type="GO" id="GO:0005886">
    <property type="term" value="C:plasma membrane"/>
    <property type="evidence" value="ECO:0007669"/>
    <property type="project" value="UniProtKB-SubCell"/>
</dbReference>
<evidence type="ECO:0000256" key="5">
    <source>
        <dbReference type="ARBA" id="ARBA00022525"/>
    </source>
</evidence>
<dbReference type="EMBL" id="LCUC01000049">
    <property type="protein sequence ID" value="KKY38705.1"/>
    <property type="molecule type" value="Genomic_DNA"/>
</dbReference>